<reference evidence="3 4" key="1">
    <citation type="submission" date="2019-06" db="EMBL/GenBank/DDBJ databases">
        <title>Sequencing the genomes of 1000 actinobacteria strains.</title>
        <authorList>
            <person name="Klenk H.-P."/>
        </authorList>
    </citation>
    <scope>NUCLEOTIDE SEQUENCE [LARGE SCALE GENOMIC DNA]</scope>
    <source>
        <strain evidence="3 4">DSM 45928</strain>
    </source>
</reference>
<keyword evidence="2" id="KW-1133">Transmembrane helix</keyword>
<feature type="region of interest" description="Disordered" evidence="1">
    <location>
        <begin position="197"/>
        <end position="221"/>
    </location>
</feature>
<sequence length="221" mass="24218">MTGHTPHDSNLPDENLAQLFFSRVGAIPAIAFSLFAGFWLPDVLGMDRDAQEGLVFCVSLASGPLLMAVAGFTWSIIARNHPVALASCLYVILAAAPFVGLLGHNMFGNMFVTLLFAIVVTPILGYLTIIPLVRGFAPAPSPVTDRYQTAAERSKAEYDSILEEIHSRAKSAPETLERARNNNFLYVNEDILRDLKEGYPANRPVTGPQKDQDDQDRNKNS</sequence>
<evidence type="ECO:0000313" key="4">
    <source>
        <dbReference type="Proteomes" id="UP000317043"/>
    </source>
</evidence>
<dbReference type="EMBL" id="VFOW01000001">
    <property type="protein sequence ID" value="TQL75353.1"/>
    <property type="molecule type" value="Genomic_DNA"/>
</dbReference>
<proteinExistence type="predicted"/>
<evidence type="ECO:0000256" key="1">
    <source>
        <dbReference type="SAM" id="MobiDB-lite"/>
    </source>
</evidence>
<evidence type="ECO:0000313" key="3">
    <source>
        <dbReference type="EMBL" id="TQL75353.1"/>
    </source>
</evidence>
<feature type="transmembrane region" description="Helical" evidence="2">
    <location>
        <begin position="53"/>
        <end position="77"/>
    </location>
</feature>
<accession>A0A543ARZ5</accession>
<dbReference type="AlphaFoldDB" id="A0A543ARZ5"/>
<feature type="transmembrane region" description="Helical" evidence="2">
    <location>
        <begin position="20"/>
        <end position="41"/>
    </location>
</feature>
<comment type="caution">
    <text evidence="3">The sequence shown here is derived from an EMBL/GenBank/DDBJ whole genome shotgun (WGS) entry which is preliminary data.</text>
</comment>
<keyword evidence="2" id="KW-0812">Transmembrane</keyword>
<protein>
    <submittedName>
        <fullName evidence="3">Uncharacterized protein</fullName>
    </submittedName>
</protein>
<gene>
    <name evidence="3" type="ORF">FB566_0851</name>
</gene>
<feature type="compositionally biased region" description="Basic and acidic residues" evidence="1">
    <location>
        <begin position="210"/>
        <end position="221"/>
    </location>
</feature>
<keyword evidence="4" id="KW-1185">Reference proteome</keyword>
<feature type="transmembrane region" description="Helical" evidence="2">
    <location>
        <begin position="83"/>
        <end position="103"/>
    </location>
</feature>
<organism evidence="3 4">
    <name type="scientific">Stackebrandtia endophytica</name>
    <dbReference type="NCBI Taxonomy" id="1496996"/>
    <lineage>
        <taxon>Bacteria</taxon>
        <taxon>Bacillati</taxon>
        <taxon>Actinomycetota</taxon>
        <taxon>Actinomycetes</taxon>
        <taxon>Glycomycetales</taxon>
        <taxon>Glycomycetaceae</taxon>
        <taxon>Stackebrandtia</taxon>
    </lineage>
</organism>
<keyword evidence="2" id="KW-0472">Membrane</keyword>
<feature type="transmembrane region" description="Helical" evidence="2">
    <location>
        <begin position="110"/>
        <end position="133"/>
    </location>
</feature>
<evidence type="ECO:0000256" key="2">
    <source>
        <dbReference type="SAM" id="Phobius"/>
    </source>
</evidence>
<dbReference type="Proteomes" id="UP000317043">
    <property type="component" value="Unassembled WGS sequence"/>
</dbReference>
<name>A0A543ARZ5_9ACTN</name>
<dbReference type="InParanoid" id="A0A543ARZ5"/>